<accession>A0A7Z7IMQ2</accession>
<gene>
    <name evidence="1" type="ORF">MSIMFB_03923</name>
</gene>
<comment type="caution">
    <text evidence="1">The sequence shown here is derived from an EMBL/GenBank/DDBJ whole genome shotgun (WGS) entry which is preliminary data.</text>
</comment>
<keyword evidence="2" id="KW-1185">Reference proteome</keyword>
<protein>
    <submittedName>
        <fullName evidence="1">Uncharacterized protein</fullName>
    </submittedName>
</protein>
<name>A0A7Z7IMQ2_9MYCO</name>
<dbReference type="Proteomes" id="UP000554965">
    <property type="component" value="Unassembled WGS sequence"/>
</dbReference>
<organism evidence="1 2">
    <name type="scientific">Mycobacterium simulans</name>
    <dbReference type="NCBI Taxonomy" id="627089"/>
    <lineage>
        <taxon>Bacteria</taxon>
        <taxon>Bacillati</taxon>
        <taxon>Actinomycetota</taxon>
        <taxon>Actinomycetes</taxon>
        <taxon>Mycobacteriales</taxon>
        <taxon>Mycobacteriaceae</taxon>
        <taxon>Mycobacterium</taxon>
    </lineage>
</organism>
<proteinExistence type="predicted"/>
<dbReference type="EMBL" id="OCTY01000002">
    <property type="protein sequence ID" value="SOJ56447.1"/>
    <property type="molecule type" value="Genomic_DNA"/>
</dbReference>
<sequence>MSALRPSLGAVTDHSPDTQLETNVREFLRALNERLERDRFVKQRMQQVAHPAPLDIEDIRRYLSEFKTVLVEARGDKYTRIATYGGAILQLTDEPEITERVSKMLELAAQEDRDAIKKIESVDHVIQRTDHMTGLRTLFMFVAALGRSLPRNSQLDELTVELSAYCLTRFPPPDDAREGES</sequence>
<reference evidence="1 2" key="1">
    <citation type="submission" date="2017-10" db="EMBL/GenBank/DDBJ databases">
        <authorList>
            <consortium name="Urmite Genomes"/>
        </authorList>
    </citation>
    <scope>NUCLEOTIDE SEQUENCE [LARGE SCALE GENOMIC DNA]</scope>
    <source>
        <strain evidence="1 2">FB-527</strain>
    </source>
</reference>
<evidence type="ECO:0000313" key="1">
    <source>
        <dbReference type="EMBL" id="SOJ56447.1"/>
    </source>
</evidence>
<evidence type="ECO:0000313" key="2">
    <source>
        <dbReference type="Proteomes" id="UP000554965"/>
    </source>
</evidence>
<dbReference type="AlphaFoldDB" id="A0A7Z7IMQ2"/>